<keyword evidence="1" id="KW-0472">Membrane</keyword>
<dbReference type="Proteomes" id="UP000753802">
    <property type="component" value="Unassembled WGS sequence"/>
</dbReference>
<feature type="transmembrane region" description="Helical" evidence="1">
    <location>
        <begin position="33"/>
        <end position="49"/>
    </location>
</feature>
<evidence type="ECO:0000256" key="1">
    <source>
        <dbReference type="SAM" id="Phobius"/>
    </source>
</evidence>
<accession>A0ABX0A1T7</accession>
<gene>
    <name evidence="2" type="ORF">GWC95_14655</name>
</gene>
<organism evidence="2 3">
    <name type="scientific">Sediminibacterium roseum</name>
    <dbReference type="NCBI Taxonomy" id="1978412"/>
    <lineage>
        <taxon>Bacteria</taxon>
        <taxon>Pseudomonadati</taxon>
        <taxon>Bacteroidota</taxon>
        <taxon>Chitinophagia</taxon>
        <taxon>Chitinophagales</taxon>
        <taxon>Chitinophagaceae</taxon>
        <taxon>Sediminibacterium</taxon>
    </lineage>
</organism>
<dbReference type="EMBL" id="JAACJS010000015">
    <property type="protein sequence ID" value="NCI51170.1"/>
    <property type="molecule type" value="Genomic_DNA"/>
</dbReference>
<keyword evidence="1" id="KW-0812">Transmembrane</keyword>
<keyword evidence="1" id="KW-1133">Transmembrane helix</keyword>
<name>A0ABX0A1T7_9BACT</name>
<dbReference type="RefSeq" id="WP_161819461.1">
    <property type="nucleotide sequence ID" value="NZ_JAACJS010000015.1"/>
</dbReference>
<comment type="caution">
    <text evidence="2">The sequence shown here is derived from an EMBL/GenBank/DDBJ whole genome shotgun (WGS) entry which is preliminary data.</text>
</comment>
<sequence>MRNFLIFLGILVITIPVVIILQYVMGWNVVSKKDYFFVAIVFLALYLLYDKDKSAIKKKN</sequence>
<feature type="transmembrane region" description="Helical" evidence="1">
    <location>
        <begin position="5"/>
        <end position="27"/>
    </location>
</feature>
<proteinExistence type="predicted"/>
<reference evidence="2 3" key="1">
    <citation type="submission" date="2020-01" db="EMBL/GenBank/DDBJ databases">
        <title>Genome analysis.</title>
        <authorList>
            <person name="Wu S."/>
            <person name="Wang G."/>
        </authorList>
    </citation>
    <scope>NUCLEOTIDE SEQUENCE [LARGE SCALE GENOMIC DNA]</scope>
    <source>
        <strain evidence="2 3">SYL130</strain>
    </source>
</reference>
<protein>
    <submittedName>
        <fullName evidence="2">Uncharacterized protein</fullName>
    </submittedName>
</protein>
<evidence type="ECO:0000313" key="2">
    <source>
        <dbReference type="EMBL" id="NCI51170.1"/>
    </source>
</evidence>
<evidence type="ECO:0000313" key="3">
    <source>
        <dbReference type="Proteomes" id="UP000753802"/>
    </source>
</evidence>
<keyword evidence="3" id="KW-1185">Reference proteome</keyword>